<feature type="transmembrane region" description="Helical" evidence="2">
    <location>
        <begin position="171"/>
        <end position="193"/>
    </location>
</feature>
<dbReference type="InterPro" id="IPR006016">
    <property type="entry name" value="UspA"/>
</dbReference>
<comment type="caution">
    <text evidence="4">The sequence shown here is derived from an EMBL/GenBank/DDBJ whole genome shotgun (WGS) entry which is preliminary data.</text>
</comment>
<reference evidence="4 5" key="1">
    <citation type="submission" date="2019-06" db="EMBL/GenBank/DDBJ databases">
        <title>Genome Sequence of the Brown Rot Fungal Pathogen Monilinia laxa.</title>
        <authorList>
            <person name="De Miccolis Angelini R.M."/>
            <person name="Landi L."/>
            <person name="Abate D."/>
            <person name="Pollastro S."/>
            <person name="Romanazzi G."/>
            <person name="Faretra F."/>
        </authorList>
    </citation>
    <scope>NUCLEOTIDE SEQUENCE [LARGE SCALE GENOMIC DNA]</scope>
    <source>
        <strain evidence="4 5">Mlax316</strain>
    </source>
</reference>
<feature type="region of interest" description="Disordered" evidence="1">
    <location>
        <begin position="398"/>
        <end position="440"/>
    </location>
</feature>
<feature type="transmembrane region" description="Helical" evidence="2">
    <location>
        <begin position="29"/>
        <end position="50"/>
    </location>
</feature>
<protein>
    <recommendedName>
        <fullName evidence="3">UspA domain-containing protein</fullName>
    </recommendedName>
</protein>
<evidence type="ECO:0000313" key="5">
    <source>
        <dbReference type="Proteomes" id="UP000326757"/>
    </source>
</evidence>
<evidence type="ECO:0000313" key="4">
    <source>
        <dbReference type="EMBL" id="KAB8300017.1"/>
    </source>
</evidence>
<feature type="region of interest" description="Disordered" evidence="1">
    <location>
        <begin position="295"/>
        <end position="338"/>
    </location>
</feature>
<feature type="compositionally biased region" description="Basic and acidic residues" evidence="1">
    <location>
        <begin position="603"/>
        <end position="612"/>
    </location>
</feature>
<sequence>MKVGEKLEGGGKASIGAKRRWSILPRDCALVVAVYFLSGGLSLSTQYPIFYEKLQQIHKHNCRPQYHPYLSTPNEYPYISVPSFQRQRGKKETQHTFSILHSPFSILQTPNPKSQIPNLSPHNTQHPSIYIIPWLEQCPECDPKDNSNEHNAVSNPSLVIKKVSQRLVSTLWAFIALALFNLQNLVLSLHYIIDGNLKEEQYNQSHHLPAFEPEQERQEVLALLDSTGSRSRGSVSSTGSGHRIAGGRTITRHASISGSNSGITAPQIRSMLDVYTPLPAAPAVRSMLDISTPVSTAPISRSAQTSPTTTTTTTTTTNHKAHSDNGRHSRSSSDVAARSTVEFGPRAITRVDPNEYQFSGYLPSNPGGPSVPKRNTQAGKRITNSMAEVVRAGVDLGGFGGRDRKRHNSITGTGINATKSKPPHNRFSPHSASPAPVDPSKYAVLDNGRVIDVNSAYQRLSDANLARSNGELSSLSQKSRQKSPNNEYFDLNGPRLKKDYVPMEGEEGVIDSTDESDDEGPRGRKKKARSVDGDESEMENKTLEMGRAKGQDVAAKEALNEKYKVKSLLDPQINLTGPAGHKLNKPVVHPHTSFDPDGSADPSPHDSDIDADRGDVKKAQSLSLTMTAIKSTPVTSRCVRTIQRGDFKKVQQEARDNQRRTRKYLVATDLSDEAAHALEWTIGTVLRDGDTMLAIYCVDEELGMMTPDNSGDDAQIKQQISAIAAAQRSARASRANTPMLTPSLGPSALNHSFRLESGSRAASPMGRDSRSKAEQDRFRAVEDITDRVSELLRKTKLQVQVNIEVLHCKNPKHLITEVIDYINPTLVILGSRGRSALKGVILGSFSNYLVTKSSVPVMVARKRLRKHSKQKRTPNIRLANNLTNPVVKSLASAKID</sequence>
<keyword evidence="2" id="KW-1133">Transmembrane helix</keyword>
<proteinExistence type="predicted"/>
<keyword evidence="5" id="KW-1185">Reference proteome</keyword>
<dbReference type="PANTHER" id="PTHR46100">
    <property type="entry name" value="IMP2'P"/>
    <property type="match status" value="1"/>
</dbReference>
<dbReference type="Pfam" id="PF00582">
    <property type="entry name" value="Usp"/>
    <property type="match status" value="1"/>
</dbReference>
<dbReference type="OrthoDB" id="992776at2759"/>
<evidence type="ECO:0000256" key="2">
    <source>
        <dbReference type="SAM" id="Phobius"/>
    </source>
</evidence>
<dbReference type="SUPFAM" id="SSF52402">
    <property type="entry name" value="Adenine nucleotide alpha hydrolases-like"/>
    <property type="match status" value="1"/>
</dbReference>
<evidence type="ECO:0000259" key="3">
    <source>
        <dbReference type="Pfam" id="PF00582"/>
    </source>
</evidence>
<evidence type="ECO:0000256" key="1">
    <source>
        <dbReference type="SAM" id="MobiDB-lite"/>
    </source>
</evidence>
<feature type="compositionally biased region" description="Low complexity" evidence="1">
    <location>
        <begin position="308"/>
        <end position="317"/>
    </location>
</feature>
<dbReference type="AlphaFoldDB" id="A0A5N6KA06"/>
<name>A0A5N6KA06_MONLA</name>
<organism evidence="4 5">
    <name type="scientific">Monilinia laxa</name>
    <name type="common">Brown rot fungus</name>
    <name type="synonym">Sclerotinia laxa</name>
    <dbReference type="NCBI Taxonomy" id="61186"/>
    <lineage>
        <taxon>Eukaryota</taxon>
        <taxon>Fungi</taxon>
        <taxon>Dikarya</taxon>
        <taxon>Ascomycota</taxon>
        <taxon>Pezizomycotina</taxon>
        <taxon>Leotiomycetes</taxon>
        <taxon>Helotiales</taxon>
        <taxon>Sclerotiniaceae</taxon>
        <taxon>Monilinia</taxon>
    </lineage>
</organism>
<dbReference type="CDD" id="cd23659">
    <property type="entry name" value="USP_At3g01520-like"/>
    <property type="match status" value="1"/>
</dbReference>
<dbReference type="Gene3D" id="3.40.50.620">
    <property type="entry name" value="HUPs"/>
    <property type="match status" value="1"/>
</dbReference>
<dbReference type="EMBL" id="VIGI01000005">
    <property type="protein sequence ID" value="KAB8300017.1"/>
    <property type="molecule type" value="Genomic_DNA"/>
</dbReference>
<dbReference type="PANTHER" id="PTHR46100:SF4">
    <property type="entry name" value="USPA DOMAIN-CONTAINING PROTEIN"/>
    <property type="match status" value="1"/>
</dbReference>
<feature type="region of interest" description="Disordered" evidence="1">
    <location>
        <begin position="576"/>
        <end position="612"/>
    </location>
</feature>
<feature type="domain" description="UspA" evidence="3">
    <location>
        <begin position="774"/>
        <end position="861"/>
    </location>
</feature>
<feature type="compositionally biased region" description="Basic and acidic residues" evidence="1">
    <location>
        <begin position="538"/>
        <end position="553"/>
    </location>
</feature>
<dbReference type="PRINTS" id="PR01438">
    <property type="entry name" value="UNVRSLSTRESS"/>
</dbReference>
<feature type="compositionally biased region" description="Polar residues" evidence="1">
    <location>
        <begin position="295"/>
        <end position="307"/>
    </location>
</feature>
<gene>
    <name evidence="4" type="ORF">EYC80_000256</name>
</gene>
<feature type="compositionally biased region" description="Acidic residues" evidence="1">
    <location>
        <begin position="504"/>
        <end position="518"/>
    </location>
</feature>
<feature type="compositionally biased region" description="Polar residues" evidence="1">
    <location>
        <begin position="409"/>
        <end position="419"/>
    </location>
</feature>
<keyword evidence="2" id="KW-0812">Transmembrane</keyword>
<accession>A0A5N6KA06</accession>
<dbReference type="InterPro" id="IPR014729">
    <property type="entry name" value="Rossmann-like_a/b/a_fold"/>
</dbReference>
<dbReference type="Proteomes" id="UP000326757">
    <property type="component" value="Unassembled WGS sequence"/>
</dbReference>
<feature type="region of interest" description="Disordered" evidence="1">
    <location>
        <begin position="467"/>
        <end position="553"/>
    </location>
</feature>
<keyword evidence="2" id="KW-0472">Membrane</keyword>
<dbReference type="InterPro" id="IPR006015">
    <property type="entry name" value="Universal_stress_UspA"/>
</dbReference>